<proteinExistence type="predicted"/>
<dbReference type="AlphaFoldDB" id="A0AAV1HQW9"/>
<dbReference type="EMBL" id="CAUYUE010000001">
    <property type="protein sequence ID" value="CAK0734940.1"/>
    <property type="molecule type" value="Genomic_DNA"/>
</dbReference>
<evidence type="ECO:0000256" key="2">
    <source>
        <dbReference type="SAM" id="MobiDB-lite"/>
    </source>
</evidence>
<comment type="caution">
    <text evidence="3">The sequence shown here is derived from an EMBL/GenBank/DDBJ whole genome shotgun (WGS) entry which is preliminary data.</text>
</comment>
<sequence length="523" mass="56917">MCAFCRAERAIVTKTWEQQAAHSLPGLGHHPYQSQSVAFAVRAAEAFAPFHAPNGAHDPAKVHEPIIAPHPAKTAICCQLLRELMQICPDLACPLGHIRDAVGQALYSNYYAASDGSLELKQLPYFAVVQRLELEKSNLQQKYEDCQKVCAAHGEQVQELAWQLGESQRYTEEAKHNGEHFKADIEEALKALKDAQVEAASAREELKSARKDLLQARSEGASLRALYDIANANALDQSTRAAQQIGALNTQLSEAQASLGEMVPLAELEHARQEIAALEEQASAMEREAREEQERFEQFRDEAQSQAHALEAQLDESHASAAEQLAKVAALLAPDPHPGPLTVAVTQSMGCDLASGLGLGSQVPRFLRWSGRLVLQSCSTEATDALVRAILEDQTIAERSLAAAQPLYEYLYHRLWDPALRACNHLVVTCSSHARPRMGHTGEDDGSTVYLEECRAAVDQLSAAEVQAAQSAYSLVHAASKAAGQSRLAQWFLQKLSGEVGATITVEARRSLDALDLAITGSR</sequence>
<feature type="coiled-coil region" evidence="1">
    <location>
        <begin position="185"/>
        <end position="219"/>
    </location>
</feature>
<evidence type="ECO:0000256" key="1">
    <source>
        <dbReference type="SAM" id="Coils"/>
    </source>
</evidence>
<evidence type="ECO:0000313" key="4">
    <source>
        <dbReference type="Proteomes" id="UP001314263"/>
    </source>
</evidence>
<keyword evidence="1" id="KW-0175">Coiled coil</keyword>
<protein>
    <submittedName>
        <fullName evidence="3">Uncharacterized protein</fullName>
    </submittedName>
</protein>
<name>A0AAV1HQW9_9CHLO</name>
<keyword evidence="4" id="KW-1185">Reference proteome</keyword>
<feature type="compositionally biased region" description="Basic and acidic residues" evidence="2">
    <location>
        <begin position="285"/>
        <end position="303"/>
    </location>
</feature>
<accession>A0AAV1HQW9</accession>
<reference evidence="3 4" key="1">
    <citation type="submission" date="2023-10" db="EMBL/GenBank/DDBJ databases">
        <authorList>
            <person name="Maclean D."/>
            <person name="Macfadyen A."/>
        </authorList>
    </citation>
    <scope>NUCLEOTIDE SEQUENCE [LARGE SCALE GENOMIC DNA]</scope>
</reference>
<feature type="region of interest" description="Disordered" evidence="2">
    <location>
        <begin position="284"/>
        <end position="306"/>
    </location>
</feature>
<gene>
    <name evidence="3" type="ORF">CVIRNUC_000505</name>
</gene>
<organism evidence="3 4">
    <name type="scientific">Coccomyxa viridis</name>
    <dbReference type="NCBI Taxonomy" id="1274662"/>
    <lineage>
        <taxon>Eukaryota</taxon>
        <taxon>Viridiplantae</taxon>
        <taxon>Chlorophyta</taxon>
        <taxon>core chlorophytes</taxon>
        <taxon>Trebouxiophyceae</taxon>
        <taxon>Trebouxiophyceae incertae sedis</taxon>
        <taxon>Coccomyxaceae</taxon>
        <taxon>Coccomyxa</taxon>
    </lineage>
</organism>
<dbReference type="Proteomes" id="UP001314263">
    <property type="component" value="Unassembled WGS sequence"/>
</dbReference>
<evidence type="ECO:0000313" key="3">
    <source>
        <dbReference type="EMBL" id="CAK0734940.1"/>
    </source>
</evidence>